<dbReference type="Pfam" id="PF01253">
    <property type="entry name" value="SUI1"/>
    <property type="match status" value="1"/>
</dbReference>
<feature type="region of interest" description="Disordered" evidence="2">
    <location>
        <begin position="77"/>
        <end position="99"/>
    </location>
</feature>
<dbReference type="Proteomes" id="UP000295192">
    <property type="component" value="Unassembled WGS sequence"/>
</dbReference>
<dbReference type="PANTHER" id="PTHR12789:SF0">
    <property type="entry name" value="DENSITY-REGULATED PROTEIN"/>
    <property type="match status" value="1"/>
</dbReference>
<dbReference type="AlphaFoldDB" id="A0A484B2H0"/>
<dbReference type="OrthoDB" id="277199at2759"/>
<name>A0A484B2H0_DRONA</name>
<dbReference type="GO" id="GO:0002188">
    <property type="term" value="P:translation reinitiation"/>
    <property type="evidence" value="ECO:0007669"/>
    <property type="project" value="TreeGrafter"/>
</dbReference>
<comment type="caution">
    <text evidence="4">The sequence shown here is derived from an EMBL/GenBank/DDBJ whole genome shotgun (WGS) entry which is preliminary data.</text>
</comment>
<dbReference type="STRING" id="7232.A0A484B2H0"/>
<dbReference type="GO" id="GO:0001731">
    <property type="term" value="P:formation of translation preinitiation complex"/>
    <property type="evidence" value="ECO:0007669"/>
    <property type="project" value="TreeGrafter"/>
</dbReference>
<evidence type="ECO:0000256" key="1">
    <source>
        <dbReference type="ARBA" id="ARBA00007514"/>
    </source>
</evidence>
<organism evidence="4 5">
    <name type="scientific">Drosophila navojoa</name>
    <name type="common">Fruit fly</name>
    <dbReference type="NCBI Taxonomy" id="7232"/>
    <lineage>
        <taxon>Eukaryota</taxon>
        <taxon>Metazoa</taxon>
        <taxon>Ecdysozoa</taxon>
        <taxon>Arthropoda</taxon>
        <taxon>Hexapoda</taxon>
        <taxon>Insecta</taxon>
        <taxon>Pterygota</taxon>
        <taxon>Neoptera</taxon>
        <taxon>Endopterygota</taxon>
        <taxon>Diptera</taxon>
        <taxon>Brachycera</taxon>
        <taxon>Muscomorpha</taxon>
        <taxon>Ephydroidea</taxon>
        <taxon>Drosophilidae</taxon>
        <taxon>Drosophila</taxon>
    </lineage>
</organism>
<dbReference type="InterPro" id="IPR036877">
    <property type="entry name" value="SUI1_dom_sf"/>
</dbReference>
<accession>A0A484B2H0</accession>
<dbReference type="EMBL" id="LSRL02000229">
    <property type="protein sequence ID" value="TDG42472.1"/>
    <property type="molecule type" value="Genomic_DNA"/>
</dbReference>
<protein>
    <recommendedName>
        <fullName evidence="3">SUI1 domain-containing protein</fullName>
    </recommendedName>
</protein>
<dbReference type="Gene3D" id="3.30.780.10">
    <property type="entry name" value="SUI1-like domain"/>
    <property type="match status" value="1"/>
</dbReference>
<evidence type="ECO:0000259" key="3">
    <source>
        <dbReference type="PROSITE" id="PS50296"/>
    </source>
</evidence>
<dbReference type="OMA" id="PFITNRW"/>
<dbReference type="CDD" id="cd11607">
    <property type="entry name" value="DENR_C"/>
    <property type="match status" value="1"/>
</dbReference>
<sequence>MHAVNEPDEIKKKVEECHGAVEVTYPIEVKYCGNCSMPIEYCEYYAEYDKCKEWLAKNYPEDYEKLMLREVEEAAGASAGGMDSDRKRQKRGGKGMLRAKKDNEDDNELKCVRLSCTTRGKNKRVTLVAGLAAFKIDLRAAAKFFGTKFACGSSVSGDKEIVIQGDVKDDLLEVIPDKWPEVPRDAIDDCGESKKRGQS</sequence>
<feature type="domain" description="SUI1" evidence="3">
    <location>
        <begin position="112"/>
        <end position="179"/>
    </location>
</feature>
<evidence type="ECO:0000313" key="5">
    <source>
        <dbReference type="Proteomes" id="UP000295192"/>
    </source>
</evidence>
<keyword evidence="5" id="KW-1185">Reference proteome</keyword>
<dbReference type="PROSITE" id="PS50296">
    <property type="entry name" value="SUI1"/>
    <property type="match status" value="1"/>
</dbReference>
<gene>
    <name evidence="4" type="ORF">AWZ03_011102</name>
</gene>
<dbReference type="GO" id="GO:0003729">
    <property type="term" value="F:mRNA binding"/>
    <property type="evidence" value="ECO:0007669"/>
    <property type="project" value="TreeGrafter"/>
</dbReference>
<dbReference type="SUPFAM" id="SSF55159">
    <property type="entry name" value="eIF1-like"/>
    <property type="match status" value="1"/>
</dbReference>
<dbReference type="Pfam" id="PF21023">
    <property type="entry name" value="DENR_N"/>
    <property type="match status" value="1"/>
</dbReference>
<dbReference type="PANTHER" id="PTHR12789">
    <property type="entry name" value="DENSITY-REGULATED PROTEIN HOMOLOG"/>
    <property type="match status" value="1"/>
</dbReference>
<dbReference type="InterPro" id="IPR050318">
    <property type="entry name" value="DENR/SUI1_TIF"/>
</dbReference>
<evidence type="ECO:0000256" key="2">
    <source>
        <dbReference type="SAM" id="MobiDB-lite"/>
    </source>
</evidence>
<reference evidence="4 5" key="1">
    <citation type="journal article" date="2019" name="J. Hered.">
        <title>An Improved Genome Assembly for Drosophila navojoa, the Basal Species in the mojavensis Cluster.</title>
        <authorList>
            <person name="Vanderlinde T."/>
            <person name="Dupim E.G."/>
            <person name="Nazario-Yepiz N.O."/>
            <person name="Carvalho A.B."/>
        </authorList>
    </citation>
    <scope>NUCLEOTIDE SEQUENCE [LARGE SCALE GENOMIC DNA]</scope>
    <source>
        <strain evidence="4">Navoj_Jal97</strain>
        <tissue evidence="4">Whole organism</tissue>
    </source>
</reference>
<evidence type="ECO:0000313" key="4">
    <source>
        <dbReference type="EMBL" id="TDG42472.1"/>
    </source>
</evidence>
<dbReference type="InterPro" id="IPR046447">
    <property type="entry name" value="DENR_C"/>
</dbReference>
<dbReference type="InterPro" id="IPR048517">
    <property type="entry name" value="DENR_N"/>
</dbReference>
<dbReference type="InterPro" id="IPR001950">
    <property type="entry name" value="SUI1"/>
</dbReference>
<proteinExistence type="inferred from homology"/>
<dbReference type="GO" id="GO:0003743">
    <property type="term" value="F:translation initiation factor activity"/>
    <property type="evidence" value="ECO:0007669"/>
    <property type="project" value="InterPro"/>
</dbReference>
<comment type="similarity">
    <text evidence="1">Belongs to the DENR family.</text>
</comment>